<organism evidence="1 2">
    <name type="scientific">Motilibacter deserti</name>
    <dbReference type="NCBI Taxonomy" id="2714956"/>
    <lineage>
        <taxon>Bacteria</taxon>
        <taxon>Bacillati</taxon>
        <taxon>Actinomycetota</taxon>
        <taxon>Actinomycetes</taxon>
        <taxon>Motilibacterales</taxon>
        <taxon>Motilibacteraceae</taxon>
        <taxon>Motilibacter</taxon>
    </lineage>
</organism>
<name>A0ABX0GXR8_9ACTN</name>
<dbReference type="EMBL" id="JAANNP010000041">
    <property type="protein sequence ID" value="NHC15622.1"/>
    <property type="molecule type" value="Genomic_DNA"/>
</dbReference>
<comment type="caution">
    <text evidence="1">The sequence shown here is derived from an EMBL/GenBank/DDBJ whole genome shotgun (WGS) entry which is preliminary data.</text>
</comment>
<evidence type="ECO:0000313" key="1">
    <source>
        <dbReference type="EMBL" id="NHC15622.1"/>
    </source>
</evidence>
<dbReference type="RefSeq" id="WP_166284122.1">
    <property type="nucleotide sequence ID" value="NZ_JAANNP010000041.1"/>
</dbReference>
<protein>
    <submittedName>
        <fullName evidence="1">Uncharacterized protein</fullName>
    </submittedName>
</protein>
<gene>
    <name evidence="1" type="ORF">G9H71_17715</name>
</gene>
<proteinExistence type="predicted"/>
<reference evidence="1 2" key="1">
    <citation type="submission" date="2020-03" db="EMBL/GenBank/DDBJ databases">
        <title>Two novel Motilibacter sp.</title>
        <authorList>
            <person name="Liu S."/>
        </authorList>
    </citation>
    <scope>NUCLEOTIDE SEQUENCE [LARGE SCALE GENOMIC DNA]</scope>
    <source>
        <strain evidence="1 2">E257</strain>
    </source>
</reference>
<evidence type="ECO:0000313" key="2">
    <source>
        <dbReference type="Proteomes" id="UP000800981"/>
    </source>
</evidence>
<keyword evidence="2" id="KW-1185">Reference proteome</keyword>
<sequence length="218" mass="22578">MPKLSTAGLLAGRASGRRCAAIDAWEPPPSVLLRFRAEHPLLTEADVALVVAGLRQWFRLAARAPGAARAMPSPLVDDLWHELVLHTRDYADFCSDVLGRFLHHVPESAMAATDVLANRTDVLQATYAAAVADEGLPSGGLPLLFRVDAEAGGGTGPRYVGFCGGAYSCAAPAGVTCVEHLLHRVSADGAGLPRCGAEAPSKAPQSAFWTAGGCGAPG</sequence>
<dbReference type="Proteomes" id="UP000800981">
    <property type="component" value="Unassembled WGS sequence"/>
</dbReference>
<accession>A0ABX0GXR8</accession>